<accession>A0AC35UBR8</accession>
<proteinExistence type="predicted"/>
<protein>
    <submittedName>
        <fullName evidence="2">Rad21_Rec8_N domain-containing protein</fullName>
    </submittedName>
</protein>
<reference evidence="2" key="1">
    <citation type="submission" date="2016-11" db="UniProtKB">
        <authorList>
            <consortium name="WormBaseParasite"/>
        </authorList>
    </citation>
    <scope>IDENTIFICATION</scope>
    <source>
        <strain evidence="2">KR3021</strain>
    </source>
</reference>
<dbReference type="Proteomes" id="UP000095286">
    <property type="component" value="Unplaced"/>
</dbReference>
<evidence type="ECO:0000313" key="2">
    <source>
        <dbReference type="WBParaSite" id="RSKR_0000991900.1"/>
    </source>
</evidence>
<organism evidence="1 2">
    <name type="scientific">Rhabditophanes sp. KR3021</name>
    <dbReference type="NCBI Taxonomy" id="114890"/>
    <lineage>
        <taxon>Eukaryota</taxon>
        <taxon>Metazoa</taxon>
        <taxon>Ecdysozoa</taxon>
        <taxon>Nematoda</taxon>
        <taxon>Chromadorea</taxon>
        <taxon>Rhabditida</taxon>
        <taxon>Tylenchina</taxon>
        <taxon>Panagrolaimomorpha</taxon>
        <taxon>Strongyloidoidea</taxon>
        <taxon>Alloionematidae</taxon>
        <taxon>Rhabditophanes</taxon>
    </lineage>
</organism>
<sequence>MFYSQLLLSKKGSLSKIWIAAHCEKKLTKAQVLHTNVEEEVNKIITPTMQMSLRTNAHLMYGIVRIHSRQLKYLLTDCSDALLKIKMSFRAGDEEKLISEVSSISSSHLTVPGVIQDFNFTINEFNERDLEKELLMNQTRISSITITEDTIPNIDPFNITGDLNMLNMDDLINMAEAEAIDSANAFAASQISMDKAHEVEARKLSKVFGTSHNIAPERERRESIFANSGNNEHQEVTMLQSDINMSDMHMMNNMDEEVGVPMDGVTENVDPNDIYDVYDEALNMTSMSNIPKTPVPHRLEEEVDVSVPGSFNLEPLDETIVAQVARGRRVRKRKELIIDEVLSLRSGDVRRNNEAYLESLKPPNLAPPTKKLMRLMDFGTANQMFSRPMMSHLVDDSVLRYYKSCCVPREKVFQAIAEPITYPIVGNDLVLDENFDNNSTLPVPLADQMDATYDATVNDLGNVSLNIPLQAMEDLELQIPQQFEEDFDNGNNDFLFNSPEPEDTNIDRTDYDLDQTENDPKAGKFSQKSQRALKVISQKIVKSQNSEIIFTDLIPTTKSETSKKLVAQRFYALLELAKMSAIEVEQNEPYGIIKIKPGTAMSSLLSNISSL</sequence>
<evidence type="ECO:0000313" key="1">
    <source>
        <dbReference type="Proteomes" id="UP000095286"/>
    </source>
</evidence>
<name>A0AC35UBR8_9BILA</name>
<dbReference type="WBParaSite" id="RSKR_0000991900.1">
    <property type="protein sequence ID" value="RSKR_0000991900.1"/>
    <property type="gene ID" value="RSKR_0000991900"/>
</dbReference>